<dbReference type="InterPro" id="IPR037579">
    <property type="entry name" value="FIB_ANG-like"/>
</dbReference>
<keyword evidence="5" id="KW-1015">Disulfide bond</keyword>
<dbReference type="KEGG" id="char:116223183"/>
<gene>
    <name evidence="9" type="primary">LOC116223183</name>
</gene>
<comment type="subcellular location">
    <subcellularLocation>
        <location evidence="1">Secreted</location>
    </subcellularLocation>
</comment>
<dbReference type="GO" id="GO:0042730">
    <property type="term" value="P:fibrinolysis"/>
    <property type="evidence" value="ECO:0007669"/>
    <property type="project" value="TreeGrafter"/>
</dbReference>
<feature type="signal peptide" evidence="6">
    <location>
        <begin position="1"/>
        <end position="17"/>
    </location>
</feature>
<dbReference type="GO" id="GO:0072377">
    <property type="term" value="P:blood coagulation, common pathway"/>
    <property type="evidence" value="ECO:0007669"/>
    <property type="project" value="TreeGrafter"/>
</dbReference>
<accession>A0A8M1KV44</accession>
<dbReference type="AlphaFoldDB" id="A0A8M1KV44"/>
<dbReference type="InterPro" id="IPR002181">
    <property type="entry name" value="Fibrinogen_a/b/g_C_dom"/>
</dbReference>
<dbReference type="CDD" id="cd00087">
    <property type="entry name" value="FReD"/>
    <property type="match status" value="1"/>
</dbReference>
<evidence type="ECO:0000256" key="5">
    <source>
        <dbReference type="ARBA" id="ARBA00023157"/>
    </source>
</evidence>
<name>A0A8M1KV44_CLUHA</name>
<feature type="chain" id="PRO_5035444167" evidence="6">
    <location>
        <begin position="18"/>
        <end position="245"/>
    </location>
</feature>
<evidence type="ECO:0000313" key="8">
    <source>
        <dbReference type="Proteomes" id="UP000515152"/>
    </source>
</evidence>
<dbReference type="SMART" id="SM00186">
    <property type="entry name" value="FBG"/>
    <property type="match status" value="1"/>
</dbReference>
<dbReference type="NCBIfam" id="NF040941">
    <property type="entry name" value="GGGWT_bact"/>
    <property type="match status" value="1"/>
</dbReference>
<dbReference type="GO" id="GO:0005201">
    <property type="term" value="F:extracellular matrix structural constituent"/>
    <property type="evidence" value="ECO:0007669"/>
    <property type="project" value="TreeGrafter"/>
</dbReference>
<dbReference type="GO" id="GO:0005577">
    <property type="term" value="C:fibrinogen complex"/>
    <property type="evidence" value="ECO:0007669"/>
    <property type="project" value="TreeGrafter"/>
</dbReference>
<protein>
    <submittedName>
        <fullName evidence="9">Microfibril-associated glycoprotein 4-like</fullName>
    </submittedName>
</protein>
<keyword evidence="8" id="KW-1185">Reference proteome</keyword>
<dbReference type="PANTHER" id="PTHR47221">
    <property type="entry name" value="FIBRINOGEN ALPHA CHAIN"/>
    <property type="match status" value="1"/>
</dbReference>
<keyword evidence="4" id="KW-0175">Coiled coil</keyword>
<dbReference type="PANTHER" id="PTHR47221:SF6">
    <property type="entry name" value="FIBRINOGEN ALPHA CHAIN"/>
    <property type="match status" value="1"/>
</dbReference>
<dbReference type="GO" id="GO:0030674">
    <property type="term" value="F:protein-macromolecule adaptor activity"/>
    <property type="evidence" value="ECO:0007669"/>
    <property type="project" value="TreeGrafter"/>
</dbReference>
<evidence type="ECO:0000256" key="1">
    <source>
        <dbReference type="ARBA" id="ARBA00004613"/>
    </source>
</evidence>
<evidence type="ECO:0000313" key="9">
    <source>
        <dbReference type="RefSeq" id="XP_042565469.1"/>
    </source>
</evidence>
<reference evidence="9" key="1">
    <citation type="submission" date="2025-08" db="UniProtKB">
        <authorList>
            <consortium name="RefSeq"/>
        </authorList>
    </citation>
    <scope>IDENTIFICATION</scope>
</reference>
<keyword evidence="3 6" id="KW-0732">Signal</keyword>
<sequence length="245" mass="27123">MGPLLLLLPLLAVAAHAEHFLPLDCGAIRDRNASSPSGVYATYPAGPLSPLRVYCDMESDGGGWTVFQRRLDGSVNFFRPWEAYRAGFGSADGELWLGLENMLLLTLRTQNELRVDMEDWAGNRAHAHYASFSLEPEAAGYQLALGRFVDGEAGDAMSGHNGMKFTTFDRDQDSWGKNCASQYMGAFWYSACHTANPNGLYIPKSNSPHESVYNSWKTWKGNGYSLKSISMKMRPVSQCSHSTDF</sequence>
<dbReference type="PROSITE" id="PS51406">
    <property type="entry name" value="FIBRINOGEN_C_2"/>
    <property type="match status" value="1"/>
</dbReference>
<evidence type="ECO:0000256" key="3">
    <source>
        <dbReference type="ARBA" id="ARBA00022729"/>
    </source>
</evidence>
<evidence type="ECO:0000256" key="2">
    <source>
        <dbReference type="ARBA" id="ARBA00022525"/>
    </source>
</evidence>
<dbReference type="Pfam" id="PF00147">
    <property type="entry name" value="Fibrinogen_C"/>
    <property type="match status" value="1"/>
</dbReference>
<evidence type="ECO:0000259" key="7">
    <source>
        <dbReference type="PROSITE" id="PS51406"/>
    </source>
</evidence>
<organism evidence="8 9">
    <name type="scientific">Clupea harengus</name>
    <name type="common">Atlantic herring</name>
    <dbReference type="NCBI Taxonomy" id="7950"/>
    <lineage>
        <taxon>Eukaryota</taxon>
        <taxon>Metazoa</taxon>
        <taxon>Chordata</taxon>
        <taxon>Craniata</taxon>
        <taxon>Vertebrata</taxon>
        <taxon>Euteleostomi</taxon>
        <taxon>Actinopterygii</taxon>
        <taxon>Neopterygii</taxon>
        <taxon>Teleostei</taxon>
        <taxon>Clupei</taxon>
        <taxon>Clupeiformes</taxon>
        <taxon>Clupeoidei</taxon>
        <taxon>Clupeidae</taxon>
        <taxon>Clupea</taxon>
    </lineage>
</organism>
<keyword evidence="2" id="KW-0964">Secreted</keyword>
<dbReference type="GO" id="GO:0034116">
    <property type="term" value="P:positive regulation of heterotypic cell-cell adhesion"/>
    <property type="evidence" value="ECO:0007669"/>
    <property type="project" value="TreeGrafter"/>
</dbReference>
<evidence type="ECO:0000256" key="4">
    <source>
        <dbReference type="ARBA" id="ARBA00023054"/>
    </source>
</evidence>
<dbReference type="Proteomes" id="UP000515152">
    <property type="component" value="Chromosome 13"/>
</dbReference>
<evidence type="ECO:0000256" key="6">
    <source>
        <dbReference type="SAM" id="SignalP"/>
    </source>
</evidence>
<dbReference type="RefSeq" id="XP_042565469.1">
    <property type="nucleotide sequence ID" value="XM_042709535.1"/>
</dbReference>
<proteinExistence type="predicted"/>
<dbReference type="FunFam" id="3.90.215.10:FF:000001">
    <property type="entry name" value="Tenascin isoform 1"/>
    <property type="match status" value="1"/>
</dbReference>
<feature type="domain" description="Fibrinogen C-terminal" evidence="7">
    <location>
        <begin position="16"/>
        <end position="237"/>
    </location>
</feature>
<dbReference type="GO" id="GO:0070527">
    <property type="term" value="P:platelet aggregation"/>
    <property type="evidence" value="ECO:0007669"/>
    <property type="project" value="TreeGrafter"/>
</dbReference>
<dbReference type="OrthoDB" id="7735550at2759"/>
<dbReference type="GeneID" id="116223183"/>